<sequence length="72" mass="8135">MPPRKQLRQALIVQANESTVFSSTDTRSCFFKPDRASDKDSSLKRCMYAVAVKVKEAISHELPPRFGLMFDG</sequence>
<gene>
    <name evidence="1" type="ORF">H257_01989</name>
</gene>
<dbReference type="VEuPathDB" id="FungiDB:H257_01989"/>
<protein>
    <submittedName>
        <fullName evidence="1">Uncharacterized protein</fullName>
    </submittedName>
</protein>
<dbReference type="EMBL" id="KI913116">
    <property type="protein sequence ID" value="ETV86971.1"/>
    <property type="molecule type" value="Genomic_DNA"/>
</dbReference>
<evidence type="ECO:0000313" key="1">
    <source>
        <dbReference type="EMBL" id="ETV86971.1"/>
    </source>
</evidence>
<dbReference type="AlphaFoldDB" id="W4H5V8"/>
<dbReference type="GeneID" id="20803985"/>
<dbReference type="RefSeq" id="XP_009823770.1">
    <property type="nucleotide sequence ID" value="XM_009825468.1"/>
</dbReference>
<accession>W4H5V8</accession>
<organism evidence="1">
    <name type="scientific">Aphanomyces astaci</name>
    <name type="common">Crayfish plague agent</name>
    <dbReference type="NCBI Taxonomy" id="112090"/>
    <lineage>
        <taxon>Eukaryota</taxon>
        <taxon>Sar</taxon>
        <taxon>Stramenopiles</taxon>
        <taxon>Oomycota</taxon>
        <taxon>Saprolegniomycetes</taxon>
        <taxon>Saprolegniales</taxon>
        <taxon>Verrucalvaceae</taxon>
        <taxon>Aphanomyces</taxon>
    </lineage>
</organism>
<reference evidence="1" key="1">
    <citation type="submission" date="2013-12" db="EMBL/GenBank/DDBJ databases">
        <title>The Genome Sequence of Aphanomyces astaci APO3.</title>
        <authorList>
            <consortium name="The Broad Institute Genomics Platform"/>
            <person name="Russ C."/>
            <person name="Tyler B."/>
            <person name="van West P."/>
            <person name="Dieguez-Uribeondo J."/>
            <person name="Young S.K."/>
            <person name="Zeng Q."/>
            <person name="Gargeya S."/>
            <person name="Fitzgerald M."/>
            <person name="Abouelleil A."/>
            <person name="Alvarado L."/>
            <person name="Chapman S.B."/>
            <person name="Gainer-Dewar J."/>
            <person name="Goldberg J."/>
            <person name="Griggs A."/>
            <person name="Gujja S."/>
            <person name="Hansen M."/>
            <person name="Howarth C."/>
            <person name="Imamovic A."/>
            <person name="Ireland A."/>
            <person name="Larimer J."/>
            <person name="McCowan C."/>
            <person name="Murphy C."/>
            <person name="Pearson M."/>
            <person name="Poon T.W."/>
            <person name="Priest M."/>
            <person name="Roberts A."/>
            <person name="Saif S."/>
            <person name="Shea T."/>
            <person name="Sykes S."/>
            <person name="Wortman J."/>
            <person name="Nusbaum C."/>
            <person name="Birren B."/>
        </authorList>
    </citation>
    <scope>NUCLEOTIDE SEQUENCE [LARGE SCALE GENOMIC DNA]</scope>
    <source>
        <strain evidence="1">APO3</strain>
    </source>
</reference>
<proteinExistence type="predicted"/>
<name>W4H5V8_APHAT</name>